<evidence type="ECO:0000256" key="10">
    <source>
        <dbReference type="SAM" id="SignalP"/>
    </source>
</evidence>
<evidence type="ECO:0000256" key="3">
    <source>
        <dbReference type="ARBA" id="ARBA00022692"/>
    </source>
</evidence>
<dbReference type="STRING" id="144197.ENSSPAP00000023472"/>
<evidence type="ECO:0000256" key="9">
    <source>
        <dbReference type="ARBA" id="ARBA00023319"/>
    </source>
</evidence>
<keyword evidence="6" id="KW-0472">Membrane</keyword>
<dbReference type="GO" id="GO:0001518">
    <property type="term" value="C:voltage-gated sodium channel complex"/>
    <property type="evidence" value="ECO:0007669"/>
    <property type="project" value="InterPro"/>
</dbReference>
<organism evidence="11">
    <name type="scientific">Stegastes partitus</name>
    <name type="common">bicolor damselfish</name>
    <dbReference type="NCBI Taxonomy" id="144197"/>
    <lineage>
        <taxon>Eukaryota</taxon>
        <taxon>Metazoa</taxon>
        <taxon>Chordata</taxon>
        <taxon>Craniata</taxon>
        <taxon>Vertebrata</taxon>
        <taxon>Euteleostomi</taxon>
        <taxon>Actinopterygii</taxon>
        <taxon>Neopterygii</taxon>
        <taxon>Teleostei</taxon>
        <taxon>Neoteleostei</taxon>
        <taxon>Acanthomorphata</taxon>
        <taxon>Ovalentaria</taxon>
        <taxon>Pomacentridae</taxon>
        <taxon>Stegastes</taxon>
    </lineage>
</organism>
<keyword evidence="4 10" id="KW-0732">Signal</keyword>
<feature type="chain" id="PRO_5017308076" description="Ig-like domain-containing protein" evidence="10">
    <location>
        <begin position="22"/>
        <end position="92"/>
    </location>
</feature>
<dbReference type="PANTHER" id="PTHR10546">
    <property type="entry name" value="SODIUM CHANNEL SUBUNIT BETA-1 AND 3"/>
    <property type="match status" value="1"/>
</dbReference>
<evidence type="ECO:0000256" key="2">
    <source>
        <dbReference type="ARBA" id="ARBA00022475"/>
    </source>
</evidence>
<evidence type="ECO:0000256" key="6">
    <source>
        <dbReference type="ARBA" id="ARBA00023136"/>
    </source>
</evidence>
<sequence>IDHLASLFLPASFCLSSLCHGACVEVDSDTEAVANEGFKLGCISCKMRGEVPATASVKWYFKASDETEFSEVRDRSRYPSFLQHFKVVPGGF</sequence>
<keyword evidence="7" id="KW-1015">Disulfide bond</keyword>
<dbReference type="InterPro" id="IPR027098">
    <property type="entry name" value="Na_channel_b1/b3"/>
</dbReference>
<evidence type="ECO:0000256" key="8">
    <source>
        <dbReference type="ARBA" id="ARBA00023180"/>
    </source>
</evidence>
<comment type="subcellular location">
    <subcellularLocation>
        <location evidence="1">Cell membrane</location>
        <topology evidence="1">Single-pass type I membrane protein</topology>
    </subcellularLocation>
</comment>
<dbReference type="GO" id="GO:0019871">
    <property type="term" value="F:sodium channel inhibitor activity"/>
    <property type="evidence" value="ECO:0007669"/>
    <property type="project" value="TreeGrafter"/>
</dbReference>
<keyword evidence="9" id="KW-0393">Immunoglobulin domain</keyword>
<proteinExistence type="predicted"/>
<evidence type="ECO:0000256" key="4">
    <source>
        <dbReference type="ARBA" id="ARBA00022729"/>
    </source>
</evidence>
<evidence type="ECO:0000256" key="1">
    <source>
        <dbReference type="ARBA" id="ARBA00004251"/>
    </source>
</evidence>
<keyword evidence="2" id="KW-1003">Cell membrane</keyword>
<evidence type="ECO:0000256" key="7">
    <source>
        <dbReference type="ARBA" id="ARBA00023157"/>
    </source>
</evidence>
<keyword evidence="5" id="KW-1133">Transmembrane helix</keyword>
<evidence type="ECO:0000313" key="11">
    <source>
        <dbReference type="Ensembl" id="ENSSPAP00000023472.1"/>
    </source>
</evidence>
<dbReference type="PANTHER" id="PTHR10546:SF9">
    <property type="entry name" value="SODIUM CHANNEL SUBUNIT BETA-1 PRECURSOR"/>
    <property type="match status" value="1"/>
</dbReference>
<accession>A0A3B5BCH9</accession>
<dbReference type="GO" id="GO:0044325">
    <property type="term" value="F:transmembrane transporter binding"/>
    <property type="evidence" value="ECO:0007669"/>
    <property type="project" value="TreeGrafter"/>
</dbReference>
<dbReference type="Ensembl" id="ENSSPAT00000023851.1">
    <property type="protein sequence ID" value="ENSSPAP00000023472.1"/>
    <property type="gene ID" value="ENSSPAG00000017716.1"/>
</dbReference>
<feature type="signal peptide" evidence="10">
    <location>
        <begin position="1"/>
        <end position="21"/>
    </location>
</feature>
<dbReference type="GO" id="GO:0006814">
    <property type="term" value="P:sodium ion transport"/>
    <property type="evidence" value="ECO:0007669"/>
    <property type="project" value="InterPro"/>
</dbReference>
<reference evidence="11" key="1">
    <citation type="submission" date="2023-09" db="UniProtKB">
        <authorList>
            <consortium name="Ensembl"/>
        </authorList>
    </citation>
    <scope>IDENTIFICATION</scope>
</reference>
<dbReference type="AlphaFoldDB" id="A0A3B5BCH9"/>
<dbReference type="GO" id="GO:0086002">
    <property type="term" value="P:cardiac muscle cell action potential involved in contraction"/>
    <property type="evidence" value="ECO:0007669"/>
    <property type="project" value="TreeGrafter"/>
</dbReference>
<evidence type="ECO:0008006" key="12">
    <source>
        <dbReference type="Google" id="ProtNLM"/>
    </source>
</evidence>
<evidence type="ECO:0000256" key="5">
    <source>
        <dbReference type="ARBA" id="ARBA00022989"/>
    </source>
</evidence>
<keyword evidence="3" id="KW-0812">Transmembrane</keyword>
<name>A0A3B5BCH9_9TELE</name>
<protein>
    <recommendedName>
        <fullName evidence="12">Ig-like domain-containing protein</fullName>
    </recommendedName>
</protein>
<keyword evidence="8" id="KW-0325">Glycoprotein</keyword>
<dbReference type="GO" id="GO:0086091">
    <property type="term" value="P:regulation of heart rate by cardiac conduction"/>
    <property type="evidence" value="ECO:0007669"/>
    <property type="project" value="TreeGrafter"/>
</dbReference>
<dbReference type="GeneTree" id="ENSGT00390000018560"/>